<evidence type="ECO:0000313" key="1">
    <source>
        <dbReference type="EMBL" id="PNX66584.1"/>
    </source>
</evidence>
<sequence>MFSLGWEAGGEAWVWRRQLWAWEEELLDECQTLLLPVFLQVESSDRWQWRPDPDTSYSVCGAYQMLTSQDSA</sequence>
<dbReference type="GO" id="GO:0016301">
    <property type="term" value="F:kinase activity"/>
    <property type="evidence" value="ECO:0007669"/>
    <property type="project" value="UniProtKB-KW"/>
</dbReference>
<reference evidence="1 2" key="1">
    <citation type="journal article" date="2014" name="Am. J. Bot.">
        <title>Genome assembly and annotation for red clover (Trifolium pratense; Fabaceae).</title>
        <authorList>
            <person name="Istvanek J."/>
            <person name="Jaros M."/>
            <person name="Krenek A."/>
            <person name="Repkova J."/>
        </authorList>
    </citation>
    <scope>NUCLEOTIDE SEQUENCE [LARGE SCALE GENOMIC DNA]</scope>
    <source>
        <strain evidence="2">cv. Tatra</strain>
        <tissue evidence="1">Young leaves</tissue>
    </source>
</reference>
<evidence type="ECO:0000313" key="2">
    <source>
        <dbReference type="Proteomes" id="UP000236291"/>
    </source>
</evidence>
<reference evidence="1 2" key="2">
    <citation type="journal article" date="2017" name="Front. Plant Sci.">
        <title>Gene Classification and Mining of Molecular Markers Useful in Red Clover (Trifolium pratense) Breeding.</title>
        <authorList>
            <person name="Istvanek J."/>
            <person name="Dluhosova J."/>
            <person name="Dluhos P."/>
            <person name="Patkova L."/>
            <person name="Nedelnik J."/>
            <person name="Repkova J."/>
        </authorList>
    </citation>
    <scope>NUCLEOTIDE SEQUENCE [LARGE SCALE GENOMIC DNA]</scope>
    <source>
        <strain evidence="2">cv. Tatra</strain>
        <tissue evidence="1">Young leaves</tissue>
    </source>
</reference>
<feature type="non-terminal residue" evidence="1">
    <location>
        <position position="72"/>
    </location>
</feature>
<keyword evidence="1" id="KW-0418">Kinase</keyword>
<organism evidence="1 2">
    <name type="scientific">Trifolium pratense</name>
    <name type="common">Red clover</name>
    <dbReference type="NCBI Taxonomy" id="57577"/>
    <lineage>
        <taxon>Eukaryota</taxon>
        <taxon>Viridiplantae</taxon>
        <taxon>Streptophyta</taxon>
        <taxon>Embryophyta</taxon>
        <taxon>Tracheophyta</taxon>
        <taxon>Spermatophyta</taxon>
        <taxon>Magnoliopsida</taxon>
        <taxon>eudicotyledons</taxon>
        <taxon>Gunneridae</taxon>
        <taxon>Pentapetalae</taxon>
        <taxon>rosids</taxon>
        <taxon>fabids</taxon>
        <taxon>Fabales</taxon>
        <taxon>Fabaceae</taxon>
        <taxon>Papilionoideae</taxon>
        <taxon>50 kb inversion clade</taxon>
        <taxon>NPAAA clade</taxon>
        <taxon>Hologalegina</taxon>
        <taxon>IRL clade</taxon>
        <taxon>Trifolieae</taxon>
        <taxon>Trifolium</taxon>
    </lineage>
</organism>
<gene>
    <name evidence="1" type="ORF">L195_g063121</name>
</gene>
<protein>
    <submittedName>
        <fullName evidence="1">Receptor-like protein kinase ANXUR2</fullName>
    </submittedName>
</protein>
<proteinExistence type="predicted"/>
<name>A0A2K3KJX0_TRIPR</name>
<accession>A0A2K3KJX0</accession>
<dbReference type="AlphaFoldDB" id="A0A2K3KJX0"/>
<comment type="caution">
    <text evidence="1">The sequence shown here is derived from an EMBL/GenBank/DDBJ whole genome shotgun (WGS) entry which is preliminary data.</text>
</comment>
<keyword evidence="1" id="KW-0675">Receptor</keyword>
<keyword evidence="1" id="KW-0808">Transferase</keyword>
<dbReference type="EMBL" id="ASHM01195726">
    <property type="protein sequence ID" value="PNX66584.1"/>
    <property type="molecule type" value="Genomic_DNA"/>
</dbReference>
<dbReference type="Proteomes" id="UP000236291">
    <property type="component" value="Unassembled WGS sequence"/>
</dbReference>